<organism evidence="1 2">
    <name type="scientific">Lunatimonas lonarensis</name>
    <dbReference type="NCBI Taxonomy" id="1232681"/>
    <lineage>
        <taxon>Bacteria</taxon>
        <taxon>Pseudomonadati</taxon>
        <taxon>Bacteroidota</taxon>
        <taxon>Cytophagia</taxon>
        <taxon>Cytophagales</taxon>
        <taxon>Cyclobacteriaceae</taxon>
    </lineage>
</organism>
<reference evidence="1 2" key="1">
    <citation type="submission" date="2013-02" db="EMBL/GenBank/DDBJ databases">
        <title>A novel strain isolated from Lonar lake, Maharashtra, India.</title>
        <authorList>
            <person name="Singh A."/>
        </authorList>
    </citation>
    <scope>NUCLEOTIDE SEQUENCE [LARGE SCALE GENOMIC DNA]</scope>
    <source>
        <strain evidence="1 2">AK24</strain>
    </source>
</reference>
<sequence length="276" mass="32558">MENHQVKTLAYFEMHLEEGKSLFEDLTRKIRSKKAINLESKLFFFQVYLELLGKIHFKEKTLRLTHFSPFDLIFRSLKRIHHIKLIEQKLTDLQSTTGEHYPAYGHEIGQQKKAIYTDVFDTLVAAPLKIWEDLYVTVFSYSKGLTPLQLNTASTQIINEETEFAKFDLLQGSTPTALKNVYETLQKITQLENLRQQGRLNPVFTDLVHEKIRILTESNYAWYQNHLFFQHFIHFLSDTQYMEKKHLLLAKKVKKEHKALTEQALKLSTELFTHIL</sequence>
<dbReference type="AlphaFoldDB" id="R7ZUI5"/>
<protein>
    <submittedName>
        <fullName evidence="1">Uncharacterized protein</fullName>
    </submittedName>
</protein>
<evidence type="ECO:0000313" key="2">
    <source>
        <dbReference type="Proteomes" id="UP000013909"/>
    </source>
</evidence>
<dbReference type="EMBL" id="AQHR01000049">
    <property type="protein sequence ID" value="EON77742.1"/>
    <property type="molecule type" value="Genomic_DNA"/>
</dbReference>
<dbReference type="STRING" id="1232681.ADIS_1661"/>
<proteinExistence type="predicted"/>
<accession>R7ZUI5</accession>
<keyword evidence="2" id="KW-1185">Reference proteome</keyword>
<dbReference type="OrthoDB" id="835587at2"/>
<dbReference type="Proteomes" id="UP000013909">
    <property type="component" value="Unassembled WGS sequence"/>
</dbReference>
<comment type="caution">
    <text evidence="1">The sequence shown here is derived from an EMBL/GenBank/DDBJ whole genome shotgun (WGS) entry which is preliminary data.</text>
</comment>
<evidence type="ECO:0000313" key="1">
    <source>
        <dbReference type="EMBL" id="EON77742.1"/>
    </source>
</evidence>
<name>R7ZUI5_9BACT</name>
<dbReference type="RefSeq" id="WP_010853800.1">
    <property type="nucleotide sequence ID" value="NZ_AQHR01000049.1"/>
</dbReference>
<gene>
    <name evidence="1" type="ORF">ADIS_1661</name>
</gene>